<protein>
    <submittedName>
        <fullName evidence="1">Uncharacterized protein</fullName>
    </submittedName>
</protein>
<comment type="caution">
    <text evidence="1">The sequence shown here is derived from an EMBL/GenBank/DDBJ whole genome shotgun (WGS) entry which is preliminary data.</text>
</comment>
<dbReference type="Proteomes" id="UP000828941">
    <property type="component" value="Chromosome 5"/>
</dbReference>
<accession>A0ACB9PDU5</accession>
<dbReference type="EMBL" id="CM039430">
    <property type="protein sequence ID" value="KAI4344825.1"/>
    <property type="molecule type" value="Genomic_DNA"/>
</dbReference>
<evidence type="ECO:0000313" key="2">
    <source>
        <dbReference type="Proteomes" id="UP000828941"/>
    </source>
</evidence>
<sequence>MSGYGGAAIAGNRTRNRYLGENRFYNPPPLRKHRQKQEQEQQQQKQSQSQTQKRSTLSRTSSSVASDNMPGSSSDCSITSRDTGDISNLDRFLDYIMPIVPAQYIPKCNQQTSMERKTHEPELLPYFVLGDLWESFKEWSAYGAGVPLVLSGNETVTQYYTVSLSAIQLYIDPSKPSPRIKGHGGESDSESARETSSDSSNGYGHERGASSVVNGSLNLLNGTDTSNHGLESASASSKPLMGSSSDERESCNPPGQLVYEYFEHETPYGREPLADKISDLARQFPELKTYRSSDLSPSSWVSMAWYPIYRIPTGPTLQNLKACFLTFHSLSTALQSPNPERLHVHHSRGRDLSQKISLPVFGLAHLKFEVSLWYPNAVDECEKAESLLHAADNWLDLLRVEHPDYIYFKSHMTK</sequence>
<proteinExistence type="predicted"/>
<organism evidence="1 2">
    <name type="scientific">Bauhinia variegata</name>
    <name type="common">Purple orchid tree</name>
    <name type="synonym">Phanera variegata</name>
    <dbReference type="NCBI Taxonomy" id="167791"/>
    <lineage>
        <taxon>Eukaryota</taxon>
        <taxon>Viridiplantae</taxon>
        <taxon>Streptophyta</taxon>
        <taxon>Embryophyta</taxon>
        <taxon>Tracheophyta</taxon>
        <taxon>Spermatophyta</taxon>
        <taxon>Magnoliopsida</taxon>
        <taxon>eudicotyledons</taxon>
        <taxon>Gunneridae</taxon>
        <taxon>Pentapetalae</taxon>
        <taxon>rosids</taxon>
        <taxon>fabids</taxon>
        <taxon>Fabales</taxon>
        <taxon>Fabaceae</taxon>
        <taxon>Cercidoideae</taxon>
        <taxon>Cercideae</taxon>
        <taxon>Bauhiniinae</taxon>
        <taxon>Bauhinia</taxon>
    </lineage>
</organism>
<gene>
    <name evidence="1" type="ORF">L6164_012012</name>
</gene>
<reference evidence="1 2" key="1">
    <citation type="journal article" date="2022" name="DNA Res.">
        <title>Chromosomal-level genome assembly of the orchid tree Bauhinia variegata (Leguminosae; Cercidoideae) supports the allotetraploid origin hypothesis of Bauhinia.</title>
        <authorList>
            <person name="Zhong Y."/>
            <person name="Chen Y."/>
            <person name="Zheng D."/>
            <person name="Pang J."/>
            <person name="Liu Y."/>
            <person name="Luo S."/>
            <person name="Meng S."/>
            <person name="Qian L."/>
            <person name="Wei D."/>
            <person name="Dai S."/>
            <person name="Zhou R."/>
        </authorList>
    </citation>
    <scope>NUCLEOTIDE SEQUENCE [LARGE SCALE GENOMIC DNA]</scope>
    <source>
        <strain evidence="1">BV-YZ2020</strain>
    </source>
</reference>
<keyword evidence="2" id="KW-1185">Reference proteome</keyword>
<name>A0ACB9PDU5_BAUVA</name>
<evidence type="ECO:0000313" key="1">
    <source>
        <dbReference type="EMBL" id="KAI4344825.1"/>
    </source>
</evidence>